<feature type="domain" description="Bacterial bifunctional deaminase-reductase C-terminal" evidence="1">
    <location>
        <begin position="34"/>
        <end position="207"/>
    </location>
</feature>
<dbReference type="EMBL" id="AKWZ02000011">
    <property type="protein sequence ID" value="EPG72648.1"/>
    <property type="molecule type" value="Genomic_DNA"/>
</dbReference>
<organism evidence="2 3">
    <name type="scientific">Leptospira fainei serovar Hurstbridge str. BUT 6</name>
    <dbReference type="NCBI Taxonomy" id="1193011"/>
    <lineage>
        <taxon>Bacteria</taxon>
        <taxon>Pseudomonadati</taxon>
        <taxon>Spirochaetota</taxon>
        <taxon>Spirochaetia</taxon>
        <taxon>Leptospirales</taxon>
        <taxon>Leptospiraceae</taxon>
        <taxon>Leptospira</taxon>
    </lineage>
</organism>
<comment type="caution">
    <text evidence="2">The sequence shown here is derived from an EMBL/GenBank/DDBJ whole genome shotgun (WGS) entry which is preliminary data.</text>
</comment>
<dbReference type="InterPro" id="IPR024072">
    <property type="entry name" value="DHFR-like_dom_sf"/>
</dbReference>
<dbReference type="InterPro" id="IPR002734">
    <property type="entry name" value="RibDG_C"/>
</dbReference>
<protein>
    <submittedName>
        <fullName evidence="2">Riboflavin biosynthesis protein RibD C-terminal domain protein</fullName>
    </submittedName>
</protein>
<dbReference type="STRING" id="1193011.LEP1GSC058_0859"/>
<dbReference type="Proteomes" id="UP000014540">
    <property type="component" value="Unassembled WGS sequence"/>
</dbReference>
<evidence type="ECO:0000313" key="3">
    <source>
        <dbReference type="Proteomes" id="UP000014540"/>
    </source>
</evidence>
<dbReference type="GO" id="GO:0009231">
    <property type="term" value="P:riboflavin biosynthetic process"/>
    <property type="evidence" value="ECO:0007669"/>
    <property type="project" value="InterPro"/>
</dbReference>
<name>S3UTR6_9LEPT</name>
<sequence>MVFSFTLERDNLLFSFATRQEAIYLQIFKENVMRKLIMWNVITLDGYFEGEKNWDLSFHELVWSKELEELSLTQLNSADMLVFGATTYKGMADYWTKAGEEEGEIAKLMNEIRKVVCSSTLKTADWNNTIVVKDAVAEISNLKHQGNGDMFVFGSGNLSESLIKADLFEEFRLCIAPVFLGDGRRLFNQGIPYKKLKQLEARPLSTGGIIVRYAPEKESR</sequence>
<dbReference type="Pfam" id="PF01872">
    <property type="entry name" value="RibD_C"/>
    <property type="match status" value="1"/>
</dbReference>
<reference evidence="2" key="1">
    <citation type="submission" date="2013-04" db="EMBL/GenBank/DDBJ databases">
        <authorList>
            <person name="Harkins D.M."/>
            <person name="Durkin A.S."/>
            <person name="Selengut J.D."/>
            <person name="Sanka R."/>
            <person name="DePew J."/>
            <person name="Purushe J."/>
            <person name="Ahmed A."/>
            <person name="van der Linden H."/>
            <person name="Goris M.G.A."/>
            <person name="Hartskeerl R.A."/>
            <person name="Vinetz J.M."/>
            <person name="Sutton G.G."/>
            <person name="Nelson W.C."/>
            <person name="Fouts D.E."/>
        </authorList>
    </citation>
    <scope>NUCLEOTIDE SEQUENCE [LARGE SCALE GENOMIC DNA]</scope>
    <source>
        <strain evidence="2">BUT 6</strain>
    </source>
</reference>
<accession>S3UTR6</accession>
<evidence type="ECO:0000259" key="1">
    <source>
        <dbReference type="Pfam" id="PF01872"/>
    </source>
</evidence>
<keyword evidence="3" id="KW-1185">Reference proteome</keyword>
<dbReference type="AlphaFoldDB" id="S3UTR6"/>
<evidence type="ECO:0000313" key="2">
    <source>
        <dbReference type="EMBL" id="EPG72648.1"/>
    </source>
</evidence>
<dbReference type="GO" id="GO:0008703">
    <property type="term" value="F:5-amino-6-(5-phosphoribosylamino)uracil reductase activity"/>
    <property type="evidence" value="ECO:0007669"/>
    <property type="project" value="InterPro"/>
</dbReference>
<proteinExistence type="predicted"/>
<dbReference type="Gene3D" id="3.40.430.10">
    <property type="entry name" value="Dihydrofolate Reductase, subunit A"/>
    <property type="match status" value="1"/>
</dbReference>
<dbReference type="SUPFAM" id="SSF53597">
    <property type="entry name" value="Dihydrofolate reductase-like"/>
    <property type="match status" value="1"/>
</dbReference>
<gene>
    <name evidence="2" type="ORF">LEP1GSC058_0859</name>
</gene>